<evidence type="ECO:0000313" key="1">
    <source>
        <dbReference type="EMBL" id="RLM65972.1"/>
    </source>
</evidence>
<comment type="caution">
    <text evidence="1">The sequence shown here is derived from an EMBL/GenBank/DDBJ whole genome shotgun (WGS) entry which is preliminary data.</text>
</comment>
<dbReference type="STRING" id="4540.A0A3L6PW92"/>
<accession>A0A3L6PW92</accession>
<keyword evidence="2" id="KW-1185">Reference proteome</keyword>
<sequence length="169" mass="18729">MVLGAARGLLPFPRPRFGPGEPAAAAGVVSSAEAELRIERRGAGLRVPGARRGRGVVDASALRVPVLHSLPVATRLVLLSLWPVAFAFMLLQWSCSKTFTVGFYFLRGRLHQTRSVPRYGFQVRAAWEGRGQHRQREASVRGSSGSTLDRRTAELLFRLEQRRSRERAP</sequence>
<evidence type="ECO:0000313" key="2">
    <source>
        <dbReference type="Proteomes" id="UP000275267"/>
    </source>
</evidence>
<dbReference type="EMBL" id="PQIB02000015">
    <property type="protein sequence ID" value="RLM65972.1"/>
    <property type="molecule type" value="Genomic_DNA"/>
</dbReference>
<dbReference type="AlphaFoldDB" id="A0A3L6PW92"/>
<name>A0A3L6PW92_PANMI</name>
<organism evidence="1 2">
    <name type="scientific">Panicum miliaceum</name>
    <name type="common">Proso millet</name>
    <name type="synonym">Broomcorn millet</name>
    <dbReference type="NCBI Taxonomy" id="4540"/>
    <lineage>
        <taxon>Eukaryota</taxon>
        <taxon>Viridiplantae</taxon>
        <taxon>Streptophyta</taxon>
        <taxon>Embryophyta</taxon>
        <taxon>Tracheophyta</taxon>
        <taxon>Spermatophyta</taxon>
        <taxon>Magnoliopsida</taxon>
        <taxon>Liliopsida</taxon>
        <taxon>Poales</taxon>
        <taxon>Poaceae</taxon>
        <taxon>PACMAD clade</taxon>
        <taxon>Panicoideae</taxon>
        <taxon>Panicodae</taxon>
        <taxon>Paniceae</taxon>
        <taxon>Panicinae</taxon>
        <taxon>Panicum</taxon>
        <taxon>Panicum sect. Panicum</taxon>
    </lineage>
</organism>
<protein>
    <submittedName>
        <fullName evidence="1">Protein ECERIFERUM 3-like</fullName>
    </submittedName>
</protein>
<reference evidence="2" key="1">
    <citation type="journal article" date="2019" name="Nat. Commun.">
        <title>The genome of broomcorn millet.</title>
        <authorList>
            <person name="Zou C."/>
            <person name="Miki D."/>
            <person name="Li D."/>
            <person name="Tang Q."/>
            <person name="Xiao L."/>
            <person name="Rajput S."/>
            <person name="Deng P."/>
            <person name="Jia W."/>
            <person name="Huang R."/>
            <person name="Zhang M."/>
            <person name="Sun Y."/>
            <person name="Hu J."/>
            <person name="Fu X."/>
            <person name="Schnable P.S."/>
            <person name="Li F."/>
            <person name="Zhang H."/>
            <person name="Feng B."/>
            <person name="Zhu X."/>
            <person name="Liu R."/>
            <person name="Schnable J.C."/>
            <person name="Zhu J.-K."/>
            <person name="Zhang H."/>
        </authorList>
    </citation>
    <scope>NUCLEOTIDE SEQUENCE [LARGE SCALE GENOMIC DNA]</scope>
</reference>
<dbReference type="Proteomes" id="UP000275267">
    <property type="component" value="Unassembled WGS sequence"/>
</dbReference>
<dbReference type="OrthoDB" id="10436216at2759"/>
<proteinExistence type="predicted"/>
<gene>
    <name evidence="1" type="ORF">C2845_PM16G05880</name>
</gene>